<sequence length="303" mass="36195">MFRLKKDICFQRGWLRRFLIIKLIVVCFLFSYAFKKPNTSKSLFKVFRDCVHPRLLPLKDKYTEFYFSFTNIVRECDILQEYQSLDVRTTPNRDEVKYVVLPRKNETLTMVTLGIGQDIKAEIKLNELYPNIEFYGSDPSSIVNKDLYENKLGGKFYKYAISGERGMKNSRVFQETRRYKEEITEHVGAEYFLKYFVKRSRIDIFWIDVEGNEFSFLDQVHNGGTIDKEGIKICQMNVEIHNALLETGEKEKEKFHDFIFKVLEDEKYIFMKPNFIDVEKYRFIRLFLVNVGDEECVKLYVKE</sequence>
<reference evidence="3 4" key="1">
    <citation type="journal article" date="1998" name="Science">
        <title>Genome sequence of the nematode C. elegans: a platform for investigating biology.</title>
        <authorList>
            <consortium name="The C. elegans sequencing consortium"/>
            <person name="Sulson J.E."/>
            <person name="Waterston R."/>
        </authorList>
    </citation>
    <scope>NUCLEOTIDE SEQUENCE [LARGE SCALE GENOMIC DNA]</scope>
    <source>
        <strain evidence="3 4">Bristol N2</strain>
    </source>
</reference>
<keyword evidence="1" id="KW-1133">Transmembrane helix</keyword>
<dbReference type="RefSeq" id="NP_504777.2">
    <property type="nucleotide sequence ID" value="NM_072376.4"/>
</dbReference>
<dbReference type="UCSC" id="C33G8.13">
    <property type="organism name" value="c. elegans"/>
</dbReference>
<evidence type="ECO:0000313" key="3">
    <source>
        <dbReference type="EMBL" id="CCD66537.1"/>
    </source>
</evidence>
<dbReference type="InParanoid" id="Q95ZX7"/>
<keyword evidence="1" id="KW-0812">Transmembrane</keyword>
<dbReference type="Proteomes" id="UP000001940">
    <property type="component" value="Chromosome V"/>
</dbReference>
<dbReference type="CTD" id="179085"/>
<dbReference type="PaxDb" id="6239-C33G8.13"/>
<dbReference type="FunCoup" id="Q95ZX7">
    <property type="interactions" value="12"/>
</dbReference>
<keyword evidence="3" id="KW-0808">Transferase</keyword>
<accession>Q95ZX7</accession>
<dbReference type="OrthoDB" id="10006218at2759"/>
<feature type="transmembrane region" description="Helical" evidence="1">
    <location>
        <begin position="14"/>
        <end position="34"/>
    </location>
</feature>
<evidence type="ECO:0000256" key="1">
    <source>
        <dbReference type="SAM" id="Phobius"/>
    </source>
</evidence>
<dbReference type="HOGENOM" id="CLU_054633_1_0_1"/>
<gene>
    <name evidence="3 5" type="ORF">C33G8.13</name>
    <name evidence="3" type="ORF">CELE_C33G8.13</name>
</gene>
<dbReference type="GO" id="GO:0008168">
    <property type="term" value="F:methyltransferase activity"/>
    <property type="evidence" value="ECO:0007669"/>
    <property type="project" value="UniProtKB-KW"/>
</dbReference>
<evidence type="ECO:0000313" key="4">
    <source>
        <dbReference type="Proteomes" id="UP000001940"/>
    </source>
</evidence>
<keyword evidence="4" id="KW-1185">Reference proteome</keyword>
<organism evidence="3 4">
    <name type="scientific">Caenorhabditis elegans</name>
    <dbReference type="NCBI Taxonomy" id="6239"/>
    <lineage>
        <taxon>Eukaryota</taxon>
        <taxon>Metazoa</taxon>
        <taxon>Ecdysozoa</taxon>
        <taxon>Nematoda</taxon>
        <taxon>Chromadorea</taxon>
        <taxon>Rhabditida</taxon>
        <taxon>Rhabditina</taxon>
        <taxon>Rhabditomorpha</taxon>
        <taxon>Rhabditoidea</taxon>
        <taxon>Rhabditidae</taxon>
        <taxon>Peloderinae</taxon>
        <taxon>Caenorhabditis</taxon>
    </lineage>
</organism>
<dbReference type="GO" id="GO:0032259">
    <property type="term" value="P:methylation"/>
    <property type="evidence" value="ECO:0007669"/>
    <property type="project" value="UniProtKB-KW"/>
</dbReference>
<name>Q95ZX7_CAEEL</name>
<dbReference type="EMBL" id="BX284605">
    <property type="protein sequence ID" value="CCD66537.1"/>
    <property type="molecule type" value="Genomic_DNA"/>
</dbReference>
<protein>
    <submittedName>
        <fullName evidence="3">Methyltransferase FkbM domain-containing protein</fullName>
    </submittedName>
</protein>
<keyword evidence="1" id="KW-0472">Membrane</keyword>
<dbReference type="PANTHER" id="PTHR22989">
    <property type="entry name" value="UNCHARACTERIZED DUF13 C.ELEGANS"/>
    <property type="match status" value="1"/>
</dbReference>
<dbReference type="KEGG" id="cel:CELE_C33G8.13"/>
<dbReference type="GeneID" id="179085"/>
<evidence type="ECO:0000313" key="5">
    <source>
        <dbReference type="WormBase" id="C33G8.13"/>
    </source>
</evidence>
<dbReference type="InterPro" id="IPR006342">
    <property type="entry name" value="FkbM_mtfrase"/>
</dbReference>
<dbReference type="PhylomeDB" id="Q95ZX7"/>
<dbReference type="WormBase" id="C33G8.13">
    <property type="protein sequence ID" value="CE45246"/>
    <property type="gene ID" value="WBGene00016369"/>
</dbReference>
<dbReference type="AGR" id="WB:WBGene00016369"/>
<dbReference type="eggNOG" id="ENOG502TJED">
    <property type="taxonomic scope" value="Eukaryota"/>
</dbReference>
<dbReference type="Bgee" id="WBGene00016369">
    <property type="expression patterns" value="Expressed in adult organism"/>
</dbReference>
<dbReference type="Pfam" id="PF05050">
    <property type="entry name" value="Methyltransf_21"/>
    <property type="match status" value="1"/>
</dbReference>
<dbReference type="PANTHER" id="PTHR22989:SF7">
    <property type="entry name" value="METHYLTRANSFERASE FKBM DOMAIN-CONTAINING PROTEIN"/>
    <property type="match status" value="1"/>
</dbReference>
<proteinExistence type="predicted"/>
<feature type="domain" description="Methyltransferase FkbM" evidence="2">
    <location>
        <begin position="65"/>
        <end position="269"/>
    </location>
</feature>
<keyword evidence="3" id="KW-0489">Methyltransferase</keyword>
<dbReference type="AlphaFoldDB" id="Q95ZX7"/>
<evidence type="ECO:0000259" key="2">
    <source>
        <dbReference type="Pfam" id="PF05050"/>
    </source>
</evidence>